<evidence type="ECO:0000256" key="2">
    <source>
        <dbReference type="SAM" id="SignalP"/>
    </source>
</evidence>
<evidence type="ECO:0000256" key="1">
    <source>
        <dbReference type="SAM" id="MobiDB-lite"/>
    </source>
</evidence>
<dbReference type="RefSeq" id="XP_004832045.1">
    <property type="nucleotide sequence ID" value="XM_004831988.1"/>
</dbReference>
<dbReference type="AlphaFoldDB" id="L1LBN9"/>
<keyword evidence="2" id="KW-0732">Signal</keyword>
<keyword evidence="4" id="KW-1185">Reference proteome</keyword>
<dbReference type="Pfam" id="PF04385">
    <property type="entry name" value="FAINT"/>
    <property type="match status" value="1"/>
</dbReference>
<dbReference type="VEuPathDB" id="PiroplasmaDB:BEWA_050610"/>
<proteinExistence type="predicted"/>
<feature type="signal peptide" evidence="2">
    <location>
        <begin position="1"/>
        <end position="20"/>
    </location>
</feature>
<organism evidence="3 4">
    <name type="scientific">Theileria equi strain WA</name>
    <dbReference type="NCBI Taxonomy" id="1537102"/>
    <lineage>
        <taxon>Eukaryota</taxon>
        <taxon>Sar</taxon>
        <taxon>Alveolata</taxon>
        <taxon>Apicomplexa</taxon>
        <taxon>Aconoidasida</taxon>
        <taxon>Piroplasmida</taxon>
        <taxon>Theileriidae</taxon>
        <taxon>Theileria</taxon>
    </lineage>
</organism>
<protein>
    <submittedName>
        <fullName evidence="3">Signal peptide containing protein</fullName>
    </submittedName>
</protein>
<dbReference type="KEGG" id="beq:BEWA_050610"/>
<feature type="chain" id="PRO_5003952486" evidence="2">
    <location>
        <begin position="21"/>
        <end position="157"/>
    </location>
</feature>
<reference evidence="3 4" key="1">
    <citation type="journal article" date="2012" name="BMC Genomics">
        <title>Comparative genomic analysis and phylogenetic position of Theileria equi.</title>
        <authorList>
            <person name="Kappmeyer L.S."/>
            <person name="Thiagarajan M."/>
            <person name="Herndon D.R."/>
            <person name="Ramsay J.D."/>
            <person name="Caler E."/>
            <person name="Djikeng A."/>
            <person name="Gillespie J.J."/>
            <person name="Lau A.O."/>
            <person name="Roalson E.H."/>
            <person name="Silva J.C."/>
            <person name="Silva M.G."/>
            <person name="Suarez C.E."/>
            <person name="Ueti M.W."/>
            <person name="Nene V.M."/>
            <person name="Mealey R.H."/>
            <person name="Knowles D.P."/>
            <person name="Brayton K.A."/>
        </authorList>
    </citation>
    <scope>NUCLEOTIDE SEQUENCE [LARGE SCALE GENOMIC DNA]</scope>
    <source>
        <strain evidence="3 4">WA</strain>
    </source>
</reference>
<dbReference type="InterPro" id="IPR007480">
    <property type="entry name" value="DUF529"/>
</dbReference>
<dbReference type="GeneID" id="15804163"/>
<dbReference type="Proteomes" id="UP000031512">
    <property type="component" value="Unassembled WGS sequence"/>
</dbReference>
<comment type="caution">
    <text evidence="3">The sequence shown here is derived from an EMBL/GenBank/DDBJ whole genome shotgun (WGS) entry which is preliminary data.</text>
</comment>
<evidence type="ECO:0000313" key="4">
    <source>
        <dbReference type="Proteomes" id="UP000031512"/>
    </source>
</evidence>
<sequence length="157" mass="17562">MKVPFIWYFITIFGISDCHGFQPSARGTSDQPSATLDLSKKNNSVGTYHSKVLDNKTIQTFLLYSVTATKVVEGDDTIWEAEGEERCLYAQITVEGGLETLVLKIKTDREAEVKFRREDGQWTNTSGTAECPVEEGPSQNQDYVDHNTLEEANNDSC</sequence>
<gene>
    <name evidence="3" type="ORF">BEWA_050610</name>
</gene>
<dbReference type="EMBL" id="ACOU01000007">
    <property type="protein sequence ID" value="EKX72593.1"/>
    <property type="molecule type" value="Genomic_DNA"/>
</dbReference>
<evidence type="ECO:0000313" key="3">
    <source>
        <dbReference type="EMBL" id="EKX72593.1"/>
    </source>
</evidence>
<feature type="region of interest" description="Disordered" evidence="1">
    <location>
        <begin position="122"/>
        <end position="142"/>
    </location>
</feature>
<name>L1LBN9_THEEQ</name>
<accession>L1LBN9</accession>